<proteinExistence type="predicted"/>
<dbReference type="InterPro" id="IPR035906">
    <property type="entry name" value="MetI-like_sf"/>
</dbReference>
<keyword evidence="11" id="KW-1185">Reference proteome</keyword>
<dbReference type="Proteomes" id="UP001469365">
    <property type="component" value="Unassembled WGS sequence"/>
</dbReference>
<keyword evidence="2" id="KW-0813">Transport</keyword>
<feature type="transmembrane region" description="Helical" evidence="8">
    <location>
        <begin position="73"/>
        <end position="97"/>
    </location>
</feature>
<comment type="caution">
    <text evidence="10">The sequence shown here is derived from an EMBL/GenBank/DDBJ whole genome shotgun (WGS) entry which is preliminary data.</text>
</comment>
<name>A0ABU9DUQ5_9BACL</name>
<accession>A0ABU9DUQ5</accession>
<reference evidence="10 11" key="1">
    <citation type="submission" date="2024-04" db="EMBL/GenBank/DDBJ databases">
        <title>draft genome sequnece of Paenibacillus filicis.</title>
        <authorList>
            <person name="Kim D.-U."/>
        </authorList>
    </citation>
    <scope>NUCLEOTIDE SEQUENCE [LARGE SCALE GENOMIC DNA]</scope>
    <source>
        <strain evidence="10 11">KACC14197</strain>
    </source>
</reference>
<dbReference type="PANTHER" id="PTHR43357">
    <property type="entry name" value="INNER MEMBRANE ABC TRANSPORTER PERMEASE PROTEIN YDCV"/>
    <property type="match status" value="1"/>
</dbReference>
<keyword evidence="5 8" id="KW-0812">Transmembrane</keyword>
<keyword evidence="7 8" id="KW-0472">Membrane</keyword>
<keyword evidence="3" id="KW-1003">Cell membrane</keyword>
<evidence type="ECO:0000256" key="2">
    <source>
        <dbReference type="ARBA" id="ARBA00022448"/>
    </source>
</evidence>
<evidence type="ECO:0000256" key="7">
    <source>
        <dbReference type="ARBA" id="ARBA00023136"/>
    </source>
</evidence>
<evidence type="ECO:0000313" key="10">
    <source>
        <dbReference type="EMBL" id="MEK8132609.1"/>
    </source>
</evidence>
<evidence type="ECO:0000259" key="9">
    <source>
        <dbReference type="PROSITE" id="PS50928"/>
    </source>
</evidence>
<dbReference type="PANTHER" id="PTHR43357:SF4">
    <property type="entry name" value="INNER MEMBRANE ABC TRANSPORTER PERMEASE PROTEIN YDCV"/>
    <property type="match status" value="1"/>
</dbReference>
<organism evidence="10 11">
    <name type="scientific">Paenibacillus filicis</name>
    <dbReference type="NCBI Taxonomy" id="669464"/>
    <lineage>
        <taxon>Bacteria</taxon>
        <taxon>Bacillati</taxon>
        <taxon>Bacillota</taxon>
        <taxon>Bacilli</taxon>
        <taxon>Bacillales</taxon>
        <taxon>Paenibacillaceae</taxon>
        <taxon>Paenibacillus</taxon>
    </lineage>
</organism>
<evidence type="ECO:0000256" key="1">
    <source>
        <dbReference type="ARBA" id="ARBA00004429"/>
    </source>
</evidence>
<comment type="subcellular location">
    <subcellularLocation>
        <location evidence="1">Cell inner membrane</location>
        <topology evidence="1">Multi-pass membrane protein</topology>
    </subcellularLocation>
</comment>
<dbReference type="SUPFAM" id="SSF161098">
    <property type="entry name" value="MetI-like"/>
    <property type="match status" value="1"/>
</dbReference>
<dbReference type="InterPro" id="IPR000515">
    <property type="entry name" value="MetI-like"/>
</dbReference>
<dbReference type="Gene3D" id="1.10.3720.10">
    <property type="entry name" value="MetI-like"/>
    <property type="match status" value="1"/>
</dbReference>
<gene>
    <name evidence="10" type="ORF">WMW72_32475</name>
</gene>
<protein>
    <recommendedName>
        <fullName evidence="9">ABC transmembrane type-1 domain-containing protein</fullName>
    </recommendedName>
</protein>
<feature type="transmembrane region" description="Helical" evidence="8">
    <location>
        <begin position="148"/>
        <end position="172"/>
    </location>
</feature>
<evidence type="ECO:0000256" key="6">
    <source>
        <dbReference type="ARBA" id="ARBA00022989"/>
    </source>
</evidence>
<feature type="domain" description="ABC transmembrane type-1" evidence="9">
    <location>
        <begin position="69"/>
        <end position="222"/>
    </location>
</feature>
<evidence type="ECO:0000313" key="11">
    <source>
        <dbReference type="Proteomes" id="UP001469365"/>
    </source>
</evidence>
<evidence type="ECO:0000256" key="4">
    <source>
        <dbReference type="ARBA" id="ARBA00022519"/>
    </source>
</evidence>
<dbReference type="PROSITE" id="PS50928">
    <property type="entry name" value="ABC_TM1"/>
    <property type="match status" value="1"/>
</dbReference>
<sequence length="222" mass="25025">MSTINRFKEALFSGKLIGILVAVLLVWFIAAFLVYPNLNLLWATFFPEGSFSSEPFQKLLHSTRALKSLLNSFVLAASLVVTVNVVGVFLVLVIDYFEIKGAKWLRLGYMTTLVYSGIVLVFGYKFIYGEGGVITKLLIQLFPHMNPAWFTGYWAVLYVMTFAITSNHVIFLSNAIKKIDYQTIEAARNMGASSHYKLINSLVFSLFLRLSTMDFLRAGEVM</sequence>
<keyword evidence="4" id="KW-0997">Cell inner membrane</keyword>
<evidence type="ECO:0000256" key="5">
    <source>
        <dbReference type="ARBA" id="ARBA00022692"/>
    </source>
</evidence>
<dbReference type="RefSeq" id="WP_341419745.1">
    <property type="nucleotide sequence ID" value="NZ_JBBPCC010000032.1"/>
</dbReference>
<feature type="transmembrane region" description="Helical" evidence="8">
    <location>
        <begin position="109"/>
        <end position="128"/>
    </location>
</feature>
<keyword evidence="6 8" id="KW-1133">Transmembrane helix</keyword>
<feature type="transmembrane region" description="Helical" evidence="8">
    <location>
        <begin position="12"/>
        <end position="35"/>
    </location>
</feature>
<dbReference type="EMBL" id="JBBPCC010000032">
    <property type="protein sequence ID" value="MEK8132609.1"/>
    <property type="molecule type" value="Genomic_DNA"/>
</dbReference>
<evidence type="ECO:0000256" key="3">
    <source>
        <dbReference type="ARBA" id="ARBA00022475"/>
    </source>
</evidence>
<evidence type="ECO:0000256" key="8">
    <source>
        <dbReference type="SAM" id="Phobius"/>
    </source>
</evidence>